<evidence type="ECO:0000313" key="11">
    <source>
        <dbReference type="EMBL" id="SEL57007.1"/>
    </source>
</evidence>
<feature type="transmembrane region" description="Helical" evidence="8">
    <location>
        <begin position="306"/>
        <end position="324"/>
    </location>
</feature>
<dbReference type="RefSeq" id="WP_093325593.1">
    <property type="nucleotide sequence ID" value="NZ_FOAF01000002.1"/>
</dbReference>
<dbReference type="SUPFAM" id="SSF52266">
    <property type="entry name" value="SGNH hydrolase"/>
    <property type="match status" value="1"/>
</dbReference>
<dbReference type="InterPro" id="IPR043968">
    <property type="entry name" value="SGNH"/>
</dbReference>
<feature type="transmembrane region" description="Helical" evidence="8">
    <location>
        <begin position="141"/>
        <end position="158"/>
    </location>
</feature>
<comment type="subcellular location">
    <subcellularLocation>
        <location evidence="1">Cell membrane</location>
        <topology evidence="1">Multi-pass membrane protein</topology>
    </subcellularLocation>
</comment>
<reference evidence="12" key="1">
    <citation type="submission" date="2016-10" db="EMBL/GenBank/DDBJ databases">
        <authorList>
            <person name="Varghese N."/>
            <person name="Submissions S."/>
        </authorList>
    </citation>
    <scope>NUCLEOTIDE SEQUENCE [LARGE SCALE GENOMIC DNA]</scope>
    <source>
        <strain evidence="12">DSM 18733</strain>
    </source>
</reference>
<gene>
    <name evidence="11" type="ORF">SAMN05661044_02902</name>
</gene>
<keyword evidence="4 8" id="KW-0812">Transmembrane</keyword>
<evidence type="ECO:0000256" key="4">
    <source>
        <dbReference type="ARBA" id="ARBA00022692"/>
    </source>
</evidence>
<evidence type="ECO:0000259" key="10">
    <source>
        <dbReference type="Pfam" id="PF19040"/>
    </source>
</evidence>
<proteinExistence type="predicted"/>
<dbReference type="Pfam" id="PF01757">
    <property type="entry name" value="Acyl_transf_3"/>
    <property type="match status" value="1"/>
</dbReference>
<feature type="transmembrane region" description="Helical" evidence="8">
    <location>
        <begin position="72"/>
        <end position="92"/>
    </location>
</feature>
<sequence length="637" mass="73451">MKFRYDINALRAIAVIGVILYHFKVPYFDGGFSGVDIFYVISGYLMTKIVIEAILKNTFTFRDFYSKRIRRIVPALIFMVLTLLIVDFFILLPSDYQYVAKNSTASLLFVSNILYWQSSGYFDPSSELNPLLHTWSLSVEWQFYLILPIILVLLNKVFKFNKHHYLLFFIISSVIIFIITRYFTRINPQASFYLLPTRSWEMIAGGIAYLAEDHLKRYKKGIAFIGYTVLAACLIFLNSNLNWPDIYTLIPVFGTFLVILANQNQFSFLKLYAFQYLGKMSYSLYLWHWPVFVTANYLGIQSSFTFTVLLLIISFILAYVSYTYIESIRFQSSKYVVATVVVACTSTLVLSSYSLNEGIFKPRTVQISTYTANHRDERKKQFNTGCCFISSYFAGKGIDKERCLELEPNKKNFLLIGDSHAAHLSQSLRELFERKGIHLNQASATGCLPLINADGNNDCVDIINYIYKDYIKNNADLIDGIIISGNWIGEVENKEQLIKDLRNTINYLQELNLKAVIVGQNETYTMPFESIAALEYEHNKILRTNYIDDDSYILNDLLKQEFKDLYIDIYNSKSVKHLSGEDVIPYMSDENHFTKYGADLTASKIISQKPMKKVLAQHYRGNRMNTQGFNKGSRSTL</sequence>
<dbReference type="Gene3D" id="3.40.50.1110">
    <property type="entry name" value="SGNH hydrolase"/>
    <property type="match status" value="1"/>
</dbReference>
<dbReference type="GO" id="GO:0009103">
    <property type="term" value="P:lipopolysaccharide biosynthetic process"/>
    <property type="evidence" value="ECO:0007669"/>
    <property type="project" value="TreeGrafter"/>
</dbReference>
<dbReference type="PANTHER" id="PTHR23028:SF53">
    <property type="entry name" value="ACYL_TRANSF_3 DOMAIN-CONTAINING PROTEIN"/>
    <property type="match status" value="1"/>
</dbReference>
<evidence type="ECO:0000256" key="5">
    <source>
        <dbReference type="ARBA" id="ARBA00022989"/>
    </source>
</evidence>
<evidence type="ECO:0000256" key="7">
    <source>
        <dbReference type="ARBA" id="ARBA00023315"/>
    </source>
</evidence>
<feature type="transmembrane region" description="Helical" evidence="8">
    <location>
        <begin position="31"/>
        <end position="51"/>
    </location>
</feature>
<dbReference type="Proteomes" id="UP000199421">
    <property type="component" value="Unassembled WGS sequence"/>
</dbReference>
<dbReference type="GO" id="GO:0016747">
    <property type="term" value="F:acyltransferase activity, transferring groups other than amino-acyl groups"/>
    <property type="evidence" value="ECO:0007669"/>
    <property type="project" value="InterPro"/>
</dbReference>
<keyword evidence="11" id="KW-0378">Hydrolase</keyword>
<evidence type="ECO:0000256" key="6">
    <source>
        <dbReference type="ARBA" id="ARBA00023136"/>
    </source>
</evidence>
<keyword evidence="7 11" id="KW-0012">Acyltransferase</keyword>
<evidence type="ECO:0000256" key="2">
    <source>
        <dbReference type="ARBA" id="ARBA00022475"/>
    </source>
</evidence>
<evidence type="ECO:0000259" key="9">
    <source>
        <dbReference type="Pfam" id="PF01757"/>
    </source>
</evidence>
<keyword evidence="12" id="KW-1185">Reference proteome</keyword>
<dbReference type="OrthoDB" id="290051at2"/>
<dbReference type="InterPro" id="IPR002656">
    <property type="entry name" value="Acyl_transf_3_dom"/>
</dbReference>
<accession>A0A1H7RC43</accession>
<keyword evidence="3 11" id="KW-0808">Transferase</keyword>
<dbReference type="Pfam" id="PF19040">
    <property type="entry name" value="SGNH"/>
    <property type="match status" value="1"/>
</dbReference>
<evidence type="ECO:0000256" key="3">
    <source>
        <dbReference type="ARBA" id="ARBA00022679"/>
    </source>
</evidence>
<protein>
    <submittedName>
        <fullName evidence="11">Peptidoglycan/LPS O-acetylase OafA/YrhL, contains acyltransferase and SGNH-hydrolase domains</fullName>
    </submittedName>
</protein>
<feature type="transmembrane region" description="Helical" evidence="8">
    <location>
        <begin position="165"/>
        <end position="184"/>
    </location>
</feature>
<dbReference type="GO" id="GO:0016788">
    <property type="term" value="F:hydrolase activity, acting on ester bonds"/>
    <property type="evidence" value="ECO:0007669"/>
    <property type="project" value="UniProtKB-ARBA"/>
</dbReference>
<dbReference type="EMBL" id="FOAF01000002">
    <property type="protein sequence ID" value="SEL57007.1"/>
    <property type="molecule type" value="Genomic_DNA"/>
</dbReference>
<feature type="domain" description="Acyltransferase 3" evidence="9">
    <location>
        <begin position="5"/>
        <end position="322"/>
    </location>
</feature>
<keyword evidence="5 8" id="KW-1133">Transmembrane helix</keyword>
<feature type="transmembrane region" description="Helical" evidence="8">
    <location>
        <begin position="222"/>
        <end position="240"/>
    </location>
</feature>
<feature type="domain" description="SGNH" evidence="10">
    <location>
        <begin position="401"/>
        <end position="603"/>
    </location>
</feature>
<evidence type="ECO:0000256" key="1">
    <source>
        <dbReference type="ARBA" id="ARBA00004651"/>
    </source>
</evidence>
<name>A0A1H7RC43_OLID1</name>
<keyword evidence="6 8" id="KW-0472">Membrane</keyword>
<dbReference type="GO" id="GO:0005886">
    <property type="term" value="C:plasma membrane"/>
    <property type="evidence" value="ECO:0007669"/>
    <property type="project" value="UniProtKB-SubCell"/>
</dbReference>
<keyword evidence="2" id="KW-1003">Cell membrane</keyword>
<organism evidence="11 12">
    <name type="scientific">Olivibacter domesticus</name>
    <name type="common">Pseudosphingobacterium domesticum</name>
    <dbReference type="NCBI Taxonomy" id="407022"/>
    <lineage>
        <taxon>Bacteria</taxon>
        <taxon>Pseudomonadati</taxon>
        <taxon>Bacteroidota</taxon>
        <taxon>Sphingobacteriia</taxon>
        <taxon>Sphingobacteriales</taxon>
        <taxon>Sphingobacteriaceae</taxon>
        <taxon>Olivibacter</taxon>
    </lineage>
</organism>
<evidence type="ECO:0000256" key="8">
    <source>
        <dbReference type="SAM" id="Phobius"/>
    </source>
</evidence>
<feature type="transmembrane region" description="Helical" evidence="8">
    <location>
        <begin position="336"/>
        <end position="355"/>
    </location>
</feature>
<feature type="transmembrane region" description="Helical" evidence="8">
    <location>
        <begin position="7"/>
        <end position="25"/>
    </location>
</feature>
<dbReference type="AlphaFoldDB" id="A0A1H7RC43"/>
<dbReference type="InterPro" id="IPR036514">
    <property type="entry name" value="SGNH_hydro_sf"/>
</dbReference>
<evidence type="ECO:0000313" key="12">
    <source>
        <dbReference type="Proteomes" id="UP000199421"/>
    </source>
</evidence>
<dbReference type="InterPro" id="IPR050879">
    <property type="entry name" value="Acyltransferase_3"/>
</dbReference>
<dbReference type="PANTHER" id="PTHR23028">
    <property type="entry name" value="ACETYLTRANSFERASE"/>
    <property type="match status" value="1"/>
</dbReference>